<evidence type="ECO:0000313" key="4">
    <source>
        <dbReference type="RefSeq" id="XP_018006848.1"/>
    </source>
</evidence>
<accession>A0A8B7N0V8</accession>
<evidence type="ECO:0000313" key="6">
    <source>
        <dbReference type="RefSeq" id="XP_047737300.1"/>
    </source>
</evidence>
<dbReference type="Proteomes" id="UP000694843">
    <property type="component" value="Unplaced"/>
</dbReference>
<evidence type="ECO:0000313" key="3">
    <source>
        <dbReference type="Proteomes" id="UP000694843"/>
    </source>
</evidence>
<feature type="compositionally biased region" description="Low complexity" evidence="2">
    <location>
        <begin position="253"/>
        <end position="264"/>
    </location>
</feature>
<evidence type="ECO:0000256" key="2">
    <source>
        <dbReference type="SAM" id="MobiDB-lite"/>
    </source>
</evidence>
<dbReference type="RefSeq" id="XP_018006849.1">
    <property type="nucleotide sequence ID" value="XM_018151360.2"/>
</dbReference>
<gene>
    <name evidence="4 5 6" type="primary">LOC108664695</name>
</gene>
<keyword evidence="3" id="KW-1185">Reference proteome</keyword>
<keyword evidence="1" id="KW-0175">Coiled coil</keyword>
<dbReference type="GeneID" id="108664695"/>
<evidence type="ECO:0000313" key="5">
    <source>
        <dbReference type="RefSeq" id="XP_018006849.1"/>
    </source>
</evidence>
<organism evidence="3 5">
    <name type="scientific">Hyalella azteca</name>
    <name type="common">Amphipod</name>
    <dbReference type="NCBI Taxonomy" id="294128"/>
    <lineage>
        <taxon>Eukaryota</taxon>
        <taxon>Metazoa</taxon>
        <taxon>Ecdysozoa</taxon>
        <taxon>Arthropoda</taxon>
        <taxon>Crustacea</taxon>
        <taxon>Multicrustacea</taxon>
        <taxon>Malacostraca</taxon>
        <taxon>Eumalacostraca</taxon>
        <taxon>Peracarida</taxon>
        <taxon>Amphipoda</taxon>
        <taxon>Senticaudata</taxon>
        <taxon>Talitrida</taxon>
        <taxon>Talitroidea</taxon>
        <taxon>Hyalellidae</taxon>
        <taxon>Hyalella</taxon>
    </lineage>
</organism>
<proteinExistence type="predicted"/>
<dbReference type="OrthoDB" id="687840at2759"/>
<sequence>MVKSFESEQPNLSFVHINQAMSAGSNGYMRGYITNGIQRTDEMVVNAELLHKSLTAPAQPDPIVASPYWDLDVTESNIKEAKNLASKPPSNPSVPNQSLGAQTRNGLAVGSVNPIEAGRVAVDTRAVVAVAGDPVTSAAAHVDISTPQTSMVAPTSDCAPSTSPITIRILSVGGAASNTGASANATWNRVAGAAAPIRVVVQPTESKAPQNTDVGSRVTGYPKSDLQTATRYRVAVSGDLAGASVASATQKNSSSMATASSSASDCAPKTSSMPGLKRPSTDVAAFAMTKLARTIGPKPVSETNSAALLEENNRLAAENEALRKKNEEFQEKLNLLSIILRDPRKRELLDARLRQHCSLKFK</sequence>
<feature type="region of interest" description="Disordered" evidence="2">
    <location>
        <begin position="249"/>
        <end position="278"/>
    </location>
</feature>
<dbReference type="RefSeq" id="XP_047737300.1">
    <property type="nucleotide sequence ID" value="XM_047881344.1"/>
</dbReference>
<reference evidence="4 5" key="1">
    <citation type="submission" date="2025-04" db="UniProtKB">
        <authorList>
            <consortium name="RefSeq"/>
        </authorList>
    </citation>
    <scope>IDENTIFICATION</scope>
    <source>
        <tissue evidence="4 5">Whole organism</tissue>
    </source>
</reference>
<evidence type="ECO:0000256" key="1">
    <source>
        <dbReference type="SAM" id="Coils"/>
    </source>
</evidence>
<dbReference type="RefSeq" id="XP_018006848.1">
    <property type="nucleotide sequence ID" value="XM_018151359.2"/>
</dbReference>
<dbReference type="AlphaFoldDB" id="A0A8B7N0V8"/>
<name>A0A8B7N0V8_HYAAZ</name>
<protein>
    <submittedName>
        <fullName evidence="4 5">Uncharacterized protein LOC108664695</fullName>
    </submittedName>
</protein>
<dbReference type="KEGG" id="hazt:108664695"/>
<feature type="coiled-coil region" evidence="1">
    <location>
        <begin position="305"/>
        <end position="339"/>
    </location>
</feature>